<feature type="signal peptide" evidence="4">
    <location>
        <begin position="1"/>
        <end position="25"/>
    </location>
</feature>
<evidence type="ECO:0000259" key="5">
    <source>
        <dbReference type="Pfam" id="PF24568"/>
    </source>
</evidence>
<feature type="chain" id="PRO_5037758749" evidence="4">
    <location>
        <begin position="26"/>
        <end position="440"/>
    </location>
</feature>
<feature type="compositionally biased region" description="Basic and acidic residues" evidence="3">
    <location>
        <begin position="249"/>
        <end position="267"/>
    </location>
</feature>
<dbReference type="SUPFAM" id="SSF53955">
    <property type="entry name" value="Lysozyme-like"/>
    <property type="match status" value="1"/>
</dbReference>
<comment type="caution">
    <text evidence="6">The sequence shown here is derived from an EMBL/GenBank/DDBJ whole genome shotgun (WGS) entry which is preliminary data.</text>
</comment>
<evidence type="ECO:0000256" key="1">
    <source>
        <dbReference type="ARBA" id="ARBA00022729"/>
    </source>
</evidence>
<evidence type="ECO:0000313" key="6">
    <source>
        <dbReference type="EMBL" id="MBD3109227.1"/>
    </source>
</evidence>
<evidence type="ECO:0000256" key="3">
    <source>
        <dbReference type="SAM" id="MobiDB-lite"/>
    </source>
</evidence>
<dbReference type="Proteomes" id="UP000602076">
    <property type="component" value="Unassembled WGS sequence"/>
</dbReference>
<proteinExistence type="predicted"/>
<dbReference type="RefSeq" id="WP_190998767.1">
    <property type="nucleotide sequence ID" value="NZ_JACXSI010000030.1"/>
</dbReference>
<dbReference type="AlphaFoldDB" id="A0A927CYX9"/>
<name>A0A927CYX9_9BACI</name>
<dbReference type="EMBL" id="JACXSI010000030">
    <property type="protein sequence ID" value="MBD3109227.1"/>
    <property type="molecule type" value="Genomic_DNA"/>
</dbReference>
<keyword evidence="7" id="KW-1185">Reference proteome</keyword>
<sequence>MNWKKHLMISSALITTLAVSLPVSATSLTEQRDAVNQQADAVQEDMAAKRAEAEELAAQKQQAYEELQALSLQVANLEIQMYEQTSELIQIKERIAELEIKEQEAKEQLDKRLKIISNRLVALQEQQSDSSIFSILIESNSIADFVNRALTVSYIIDSDQSLMDTYEKEEEEYNNLKLEAKAELAEAEKVQAELDRTKAELDAQQQKKNEYMEELNSKYGWTIDNISSLQAEFAQLEQESNSLDQQIKEEEQRKLAEQRRLEEEKQAQESQNSASNGSSSNSGSSNNNSNISSNTASSGRGFDVRNMSGVTASSVENILTGKLSGYGSVFYQVGHSYGINPAFMAAIAMSETGGNSAWLNNYNNVGGFIFNGPMKFNSIEDSIKYMGSVLTRLYINDGLYTVEAIHSRYSPVGATNDPNNLNVNWVKNVYNYLGRAGAAI</sequence>
<keyword evidence="1 4" id="KW-0732">Signal</keyword>
<organism evidence="6 7">
    <name type="scientific">Peribacillus faecalis</name>
    <dbReference type="NCBI Taxonomy" id="2772559"/>
    <lineage>
        <taxon>Bacteria</taxon>
        <taxon>Bacillati</taxon>
        <taxon>Bacillota</taxon>
        <taxon>Bacilli</taxon>
        <taxon>Bacillales</taxon>
        <taxon>Bacillaceae</taxon>
        <taxon>Peribacillus</taxon>
    </lineage>
</organism>
<protein>
    <submittedName>
        <fullName evidence="6">Glucosaminidase domain-containing protein</fullName>
    </submittedName>
</protein>
<feature type="coiled-coil region" evidence="2">
    <location>
        <begin position="25"/>
        <end position="126"/>
    </location>
</feature>
<accession>A0A927CYX9</accession>
<keyword evidence="2" id="KW-0175">Coiled coil</keyword>
<evidence type="ECO:0000313" key="7">
    <source>
        <dbReference type="Proteomes" id="UP000602076"/>
    </source>
</evidence>
<reference evidence="6" key="1">
    <citation type="submission" date="2020-09" db="EMBL/GenBank/DDBJ databases">
        <title>Bacillus faecalis sp. nov., a moderately halophilic bacterium isolated from cow faeces.</title>
        <authorList>
            <person name="Jiang L."/>
            <person name="Lee J."/>
        </authorList>
    </citation>
    <scope>NUCLEOTIDE SEQUENCE</scope>
    <source>
        <strain evidence="6">AGMB 02131</strain>
    </source>
</reference>
<feature type="region of interest" description="Disordered" evidence="3">
    <location>
        <begin position="249"/>
        <end position="300"/>
    </location>
</feature>
<feature type="compositionally biased region" description="Low complexity" evidence="3">
    <location>
        <begin position="268"/>
        <end position="299"/>
    </location>
</feature>
<evidence type="ECO:0000256" key="2">
    <source>
        <dbReference type="SAM" id="Coils"/>
    </source>
</evidence>
<dbReference type="Gene3D" id="6.10.250.3150">
    <property type="match status" value="1"/>
</dbReference>
<dbReference type="InterPro" id="IPR023346">
    <property type="entry name" value="Lysozyme-like_dom_sf"/>
</dbReference>
<dbReference type="InterPro" id="IPR057309">
    <property type="entry name" value="PcsB_CC"/>
</dbReference>
<evidence type="ECO:0000256" key="4">
    <source>
        <dbReference type="SAM" id="SignalP"/>
    </source>
</evidence>
<feature type="domain" description="Peptidoglycan hydrolase PcsB coiled-coil" evidence="5">
    <location>
        <begin position="104"/>
        <end position="172"/>
    </location>
</feature>
<dbReference type="Pfam" id="PF24568">
    <property type="entry name" value="CC_PcsB"/>
    <property type="match status" value="1"/>
</dbReference>
<gene>
    <name evidence="6" type="ORF">IEO70_12805</name>
</gene>